<accession>A0A2N8KTW1</accession>
<feature type="region of interest" description="Disordered" evidence="1">
    <location>
        <begin position="52"/>
        <end position="81"/>
    </location>
</feature>
<reference evidence="3 4" key="1">
    <citation type="submission" date="2018-01" db="EMBL/GenBank/DDBJ databases">
        <title>Draft genome sequence of Paucibacter aquatile CR182 isolated from freshwater of the Nakdong River.</title>
        <authorList>
            <person name="Choi A."/>
            <person name="Chung E.J."/>
        </authorList>
    </citation>
    <scope>NUCLEOTIDE SEQUENCE [LARGE SCALE GENOMIC DNA]</scope>
    <source>
        <strain evidence="3 4">CR182</strain>
    </source>
</reference>
<dbReference type="RefSeq" id="WP_102766815.1">
    <property type="nucleotide sequence ID" value="NZ_POSP01000003.1"/>
</dbReference>
<evidence type="ECO:0000256" key="1">
    <source>
        <dbReference type="SAM" id="MobiDB-lite"/>
    </source>
</evidence>
<gene>
    <name evidence="3" type="ORF">C1O66_04625</name>
</gene>
<keyword evidence="4" id="KW-1185">Reference proteome</keyword>
<dbReference type="EMBL" id="POSP01000003">
    <property type="protein sequence ID" value="PND36893.1"/>
    <property type="molecule type" value="Genomic_DNA"/>
</dbReference>
<evidence type="ECO:0000313" key="3">
    <source>
        <dbReference type="EMBL" id="PND36893.1"/>
    </source>
</evidence>
<name>A0A2N8KTW1_9BURK</name>
<evidence type="ECO:0000256" key="2">
    <source>
        <dbReference type="SAM" id="SignalP"/>
    </source>
</evidence>
<feature type="chain" id="PRO_5014621002" evidence="2">
    <location>
        <begin position="28"/>
        <end position="143"/>
    </location>
</feature>
<dbReference type="Proteomes" id="UP000235916">
    <property type="component" value="Unassembled WGS sequence"/>
</dbReference>
<dbReference type="AlphaFoldDB" id="A0A2N8KTW1"/>
<evidence type="ECO:0000313" key="4">
    <source>
        <dbReference type="Proteomes" id="UP000235916"/>
    </source>
</evidence>
<keyword evidence="2" id="KW-0732">Signal</keyword>
<sequence length="143" mass="14678">MIEKKTQQALRLASAAALMAVAGLAQAASQTVAKDPETGALRAPTAAEAQALRGKAAAGRVSNAASQPRGLLTGKINPAPVYHRDGTVEQELDESSQSFSVAVRNPDGTIETACVTGAEAAQAIVKGKKSISKTAKVHAHEHK</sequence>
<dbReference type="OrthoDB" id="8591592at2"/>
<organism evidence="3 4">
    <name type="scientific">Kinneretia aquatilis</name>
    <dbReference type="NCBI Taxonomy" id="2070761"/>
    <lineage>
        <taxon>Bacteria</taxon>
        <taxon>Pseudomonadati</taxon>
        <taxon>Pseudomonadota</taxon>
        <taxon>Betaproteobacteria</taxon>
        <taxon>Burkholderiales</taxon>
        <taxon>Sphaerotilaceae</taxon>
        <taxon>Roseateles</taxon>
    </lineage>
</organism>
<comment type="caution">
    <text evidence="3">The sequence shown here is derived from an EMBL/GenBank/DDBJ whole genome shotgun (WGS) entry which is preliminary data.</text>
</comment>
<feature type="signal peptide" evidence="2">
    <location>
        <begin position="1"/>
        <end position="27"/>
    </location>
</feature>
<dbReference type="NCBIfam" id="NF047450">
    <property type="entry name" value="post-PEP-CTERM_1"/>
    <property type="match status" value="1"/>
</dbReference>
<proteinExistence type="predicted"/>
<protein>
    <submittedName>
        <fullName evidence="3">Uncharacterized protein</fullName>
    </submittedName>
</protein>